<protein>
    <submittedName>
        <fullName evidence="1">Uncharacterized protein</fullName>
    </submittedName>
</protein>
<gene>
    <name evidence="1" type="ORF">NDU88_002318</name>
</gene>
<dbReference type="EMBL" id="JANPWB010000016">
    <property type="protein sequence ID" value="KAJ1082148.1"/>
    <property type="molecule type" value="Genomic_DNA"/>
</dbReference>
<sequence length="55" mass="6221">IVLEKSIWNQPTLTLQQFYDLLFLVLTSFYTLDSSFMPLSMDQALTPVASVLPLA</sequence>
<dbReference type="AlphaFoldDB" id="A0AAV7KT72"/>
<feature type="non-terminal residue" evidence="1">
    <location>
        <position position="55"/>
    </location>
</feature>
<accession>A0AAV7KT72</accession>
<name>A0AAV7KT72_PLEWA</name>
<evidence type="ECO:0000313" key="2">
    <source>
        <dbReference type="Proteomes" id="UP001066276"/>
    </source>
</evidence>
<keyword evidence="2" id="KW-1185">Reference proteome</keyword>
<proteinExistence type="predicted"/>
<evidence type="ECO:0000313" key="1">
    <source>
        <dbReference type="EMBL" id="KAJ1082148.1"/>
    </source>
</evidence>
<feature type="non-terminal residue" evidence="1">
    <location>
        <position position="1"/>
    </location>
</feature>
<organism evidence="1 2">
    <name type="scientific">Pleurodeles waltl</name>
    <name type="common">Iberian ribbed newt</name>
    <dbReference type="NCBI Taxonomy" id="8319"/>
    <lineage>
        <taxon>Eukaryota</taxon>
        <taxon>Metazoa</taxon>
        <taxon>Chordata</taxon>
        <taxon>Craniata</taxon>
        <taxon>Vertebrata</taxon>
        <taxon>Euteleostomi</taxon>
        <taxon>Amphibia</taxon>
        <taxon>Batrachia</taxon>
        <taxon>Caudata</taxon>
        <taxon>Salamandroidea</taxon>
        <taxon>Salamandridae</taxon>
        <taxon>Pleurodelinae</taxon>
        <taxon>Pleurodeles</taxon>
    </lineage>
</organism>
<comment type="caution">
    <text evidence="1">The sequence shown here is derived from an EMBL/GenBank/DDBJ whole genome shotgun (WGS) entry which is preliminary data.</text>
</comment>
<dbReference type="Proteomes" id="UP001066276">
    <property type="component" value="Chromosome 12"/>
</dbReference>
<reference evidence="1" key="1">
    <citation type="journal article" date="2022" name="bioRxiv">
        <title>Sequencing and chromosome-scale assembly of the giantPleurodeles waltlgenome.</title>
        <authorList>
            <person name="Brown T."/>
            <person name="Elewa A."/>
            <person name="Iarovenko S."/>
            <person name="Subramanian E."/>
            <person name="Araus A.J."/>
            <person name="Petzold A."/>
            <person name="Susuki M."/>
            <person name="Suzuki K.-i.T."/>
            <person name="Hayashi T."/>
            <person name="Toyoda A."/>
            <person name="Oliveira C."/>
            <person name="Osipova E."/>
            <person name="Leigh N.D."/>
            <person name="Simon A."/>
            <person name="Yun M.H."/>
        </authorList>
    </citation>
    <scope>NUCLEOTIDE SEQUENCE</scope>
    <source>
        <strain evidence="1">20211129_DDA</strain>
        <tissue evidence="1">Liver</tissue>
    </source>
</reference>